<name>A0ABV7F5V4_9BURK</name>
<comment type="caution">
    <text evidence="1">The sequence shown here is derived from an EMBL/GenBank/DDBJ whole genome shotgun (WGS) entry which is preliminary data.</text>
</comment>
<proteinExistence type="predicted"/>
<dbReference type="EMBL" id="JBHRTP010000054">
    <property type="protein sequence ID" value="MFC3109574.1"/>
    <property type="molecule type" value="Genomic_DNA"/>
</dbReference>
<keyword evidence="1" id="KW-0969">Cilium</keyword>
<dbReference type="PANTHER" id="PTHR37166">
    <property type="entry name" value="PROTEIN FLAG"/>
    <property type="match status" value="1"/>
</dbReference>
<dbReference type="InterPro" id="IPR035924">
    <property type="entry name" value="FlaG-like_sf"/>
</dbReference>
<dbReference type="RefSeq" id="WP_390332074.1">
    <property type="nucleotide sequence ID" value="NZ_JBHRTP010000054.1"/>
</dbReference>
<keyword evidence="1" id="KW-0282">Flagellum</keyword>
<organism evidence="1 2">
    <name type="scientific">Undibacterium arcticum</name>
    <dbReference type="NCBI Taxonomy" id="1762892"/>
    <lineage>
        <taxon>Bacteria</taxon>
        <taxon>Pseudomonadati</taxon>
        <taxon>Pseudomonadota</taxon>
        <taxon>Betaproteobacteria</taxon>
        <taxon>Burkholderiales</taxon>
        <taxon>Oxalobacteraceae</taxon>
        <taxon>Undibacterium</taxon>
    </lineage>
</organism>
<accession>A0ABV7F5V4</accession>
<sequence length="125" mass="13610">MDIRSLNDIAPPVHRAAVKGGSGIEPYVVAPKSTFVSLDTSTAVEPPGATPSLDQVHHAVEEINKAMQAQEQDLVFSVDQDSNRTIVKVVDQRTQEVIRQMPSPEALEIAKALDKMQGLLIRQKA</sequence>
<evidence type="ECO:0000313" key="2">
    <source>
        <dbReference type="Proteomes" id="UP001595530"/>
    </source>
</evidence>
<evidence type="ECO:0000313" key="1">
    <source>
        <dbReference type="EMBL" id="MFC3109574.1"/>
    </source>
</evidence>
<dbReference type="Gene3D" id="3.30.160.170">
    <property type="entry name" value="FlaG-like"/>
    <property type="match status" value="1"/>
</dbReference>
<gene>
    <name evidence="1" type="ORF">ACFOFO_16650</name>
</gene>
<dbReference type="SUPFAM" id="SSF160214">
    <property type="entry name" value="FlaG-like"/>
    <property type="match status" value="1"/>
</dbReference>
<reference evidence="2" key="1">
    <citation type="journal article" date="2019" name="Int. J. Syst. Evol. Microbiol.">
        <title>The Global Catalogue of Microorganisms (GCM) 10K type strain sequencing project: providing services to taxonomists for standard genome sequencing and annotation.</title>
        <authorList>
            <consortium name="The Broad Institute Genomics Platform"/>
            <consortium name="The Broad Institute Genome Sequencing Center for Infectious Disease"/>
            <person name="Wu L."/>
            <person name="Ma J."/>
        </authorList>
    </citation>
    <scope>NUCLEOTIDE SEQUENCE [LARGE SCALE GENOMIC DNA]</scope>
    <source>
        <strain evidence="2">KCTC 42986</strain>
    </source>
</reference>
<dbReference type="Proteomes" id="UP001595530">
    <property type="component" value="Unassembled WGS sequence"/>
</dbReference>
<keyword evidence="2" id="KW-1185">Reference proteome</keyword>
<keyword evidence="1" id="KW-0966">Cell projection</keyword>
<dbReference type="PANTHER" id="PTHR37166:SF1">
    <property type="entry name" value="PROTEIN FLAG"/>
    <property type="match status" value="1"/>
</dbReference>
<dbReference type="InterPro" id="IPR005186">
    <property type="entry name" value="FlaG"/>
</dbReference>
<dbReference type="Pfam" id="PF03646">
    <property type="entry name" value="FlaG"/>
    <property type="match status" value="1"/>
</dbReference>
<protein>
    <submittedName>
        <fullName evidence="1">Flagellar protein FlaG</fullName>
    </submittedName>
</protein>